<dbReference type="Proteomes" id="UP000182719">
    <property type="component" value="Unassembled WGS sequence"/>
</dbReference>
<feature type="signal peptide" evidence="1">
    <location>
        <begin position="1"/>
        <end position="25"/>
    </location>
</feature>
<keyword evidence="3" id="KW-1185">Reference proteome</keyword>
<accession>A0A1H7P951</accession>
<organism evidence="2 3">
    <name type="scientific">Stigmatella aurantiaca</name>
    <dbReference type="NCBI Taxonomy" id="41"/>
    <lineage>
        <taxon>Bacteria</taxon>
        <taxon>Pseudomonadati</taxon>
        <taxon>Myxococcota</taxon>
        <taxon>Myxococcia</taxon>
        <taxon>Myxococcales</taxon>
        <taxon>Cystobacterineae</taxon>
        <taxon>Archangiaceae</taxon>
        <taxon>Stigmatella</taxon>
    </lineage>
</organism>
<reference evidence="3" key="1">
    <citation type="submission" date="2016-10" db="EMBL/GenBank/DDBJ databases">
        <authorList>
            <person name="Varghese N."/>
            <person name="Submissions S."/>
        </authorList>
    </citation>
    <scope>NUCLEOTIDE SEQUENCE [LARGE SCALE GENOMIC DNA]</scope>
    <source>
        <strain evidence="3">DSM 17044</strain>
    </source>
</reference>
<evidence type="ECO:0000256" key="1">
    <source>
        <dbReference type="SAM" id="SignalP"/>
    </source>
</evidence>
<sequence>MNWQPLPRLHWLVGTTALLSLTACGSDTPDPDGGTPEPLVCDAQTYATAVRDAAGPDSEDIYDGLWAITPSNPKLIWNETRTAVRMVTWTTATGYTQGDNTLPAEVWLTPAPQLQALCKTVPAEQRVPRINQYLGLPPATEQDASSYIVEMWVKPEDMFRPCPDAEIDDTSCGLTFPASATGAHKDWMNANYAFSFSFWQQPHYPWTGLGYTYDWCNAETRVGASEYVVRAGSTVNVTGLIQRDTYCAP</sequence>
<evidence type="ECO:0008006" key="4">
    <source>
        <dbReference type="Google" id="ProtNLM"/>
    </source>
</evidence>
<gene>
    <name evidence="2" type="ORF">SAMN05444354_105215</name>
</gene>
<protein>
    <recommendedName>
        <fullName evidence="4">Lipoprotein</fullName>
    </recommendedName>
</protein>
<proteinExistence type="predicted"/>
<name>A0A1H7P951_STIAU</name>
<keyword evidence="1" id="KW-0732">Signal</keyword>
<feature type="chain" id="PRO_5010180016" description="Lipoprotein" evidence="1">
    <location>
        <begin position="26"/>
        <end position="249"/>
    </location>
</feature>
<dbReference type="AlphaFoldDB" id="A0A1H7P951"/>
<evidence type="ECO:0000313" key="3">
    <source>
        <dbReference type="Proteomes" id="UP000182719"/>
    </source>
</evidence>
<dbReference type="RefSeq" id="WP_075006538.1">
    <property type="nucleotide sequence ID" value="NZ_FOAP01000005.1"/>
</dbReference>
<evidence type="ECO:0000313" key="2">
    <source>
        <dbReference type="EMBL" id="SEL32302.1"/>
    </source>
</evidence>
<dbReference type="EMBL" id="FOAP01000005">
    <property type="protein sequence ID" value="SEL32302.1"/>
    <property type="molecule type" value="Genomic_DNA"/>
</dbReference>